<proteinExistence type="predicted"/>
<feature type="domain" description="HTH tetR-type" evidence="5">
    <location>
        <begin position="14"/>
        <end position="72"/>
    </location>
</feature>
<keyword evidence="7" id="KW-1185">Reference proteome</keyword>
<dbReference type="SUPFAM" id="SSF46689">
    <property type="entry name" value="Homeodomain-like"/>
    <property type="match status" value="1"/>
</dbReference>
<feature type="DNA-binding region" description="H-T-H motif" evidence="4">
    <location>
        <begin position="35"/>
        <end position="54"/>
    </location>
</feature>
<dbReference type="GO" id="GO:0003700">
    <property type="term" value="F:DNA-binding transcription factor activity"/>
    <property type="evidence" value="ECO:0007669"/>
    <property type="project" value="TreeGrafter"/>
</dbReference>
<evidence type="ECO:0000256" key="3">
    <source>
        <dbReference type="ARBA" id="ARBA00023163"/>
    </source>
</evidence>
<dbReference type="InterPro" id="IPR001647">
    <property type="entry name" value="HTH_TetR"/>
</dbReference>
<dbReference type="AlphaFoldDB" id="A0A4R6UGA6"/>
<comment type="caution">
    <text evidence="6">The sequence shown here is derived from an EMBL/GenBank/DDBJ whole genome shotgun (WGS) entry which is preliminary data.</text>
</comment>
<evidence type="ECO:0000259" key="5">
    <source>
        <dbReference type="PROSITE" id="PS50977"/>
    </source>
</evidence>
<evidence type="ECO:0000313" key="7">
    <source>
        <dbReference type="Proteomes" id="UP000295281"/>
    </source>
</evidence>
<dbReference type="Proteomes" id="UP000295281">
    <property type="component" value="Unassembled WGS sequence"/>
</dbReference>
<gene>
    <name evidence="6" type="ORF">EV190_13318</name>
</gene>
<dbReference type="PANTHER" id="PTHR30055">
    <property type="entry name" value="HTH-TYPE TRANSCRIPTIONAL REGULATOR RUTR"/>
    <property type="match status" value="1"/>
</dbReference>
<keyword evidence="2 4" id="KW-0238">DNA-binding</keyword>
<reference evidence="6 7" key="1">
    <citation type="submission" date="2019-03" db="EMBL/GenBank/DDBJ databases">
        <title>Genomic Encyclopedia of Type Strains, Phase IV (KMG-IV): sequencing the most valuable type-strain genomes for metagenomic binning, comparative biology and taxonomic classification.</title>
        <authorList>
            <person name="Goeker M."/>
        </authorList>
    </citation>
    <scope>NUCLEOTIDE SEQUENCE [LARGE SCALE GENOMIC DNA]</scope>
    <source>
        <strain evidence="6 7">DSM 46770</strain>
    </source>
</reference>
<evidence type="ECO:0000256" key="2">
    <source>
        <dbReference type="ARBA" id="ARBA00023125"/>
    </source>
</evidence>
<dbReference type="Gene3D" id="1.10.357.10">
    <property type="entry name" value="Tetracycline Repressor, domain 2"/>
    <property type="match status" value="1"/>
</dbReference>
<evidence type="ECO:0000256" key="1">
    <source>
        <dbReference type="ARBA" id="ARBA00023015"/>
    </source>
</evidence>
<keyword evidence="3" id="KW-0804">Transcription</keyword>
<dbReference type="OrthoDB" id="3570708at2"/>
<protein>
    <submittedName>
        <fullName evidence="6">TetR family transcriptional regulator</fullName>
    </submittedName>
</protein>
<dbReference type="PROSITE" id="PS50977">
    <property type="entry name" value="HTH_TETR_2"/>
    <property type="match status" value="1"/>
</dbReference>
<sequence length="196" mass="21238">MGESAQRPLRADAERSVHAILEAAERVLGEDPAAPMERVAEVAGVARATVHRRFTSRQALVEALADNAVRRLSQAIDDGRPDTAPPLVALHGITANVLRVKTTWSFALDRSTAEGSGTARAQEEIALRCLSLFTRARDAGILDTAADLEWVRRVYYALIGESLRGPDSDTDPDILAERIVRTLLHGFGPRPRASAP</sequence>
<organism evidence="6 7">
    <name type="scientific">Actinorugispora endophytica</name>
    <dbReference type="NCBI Taxonomy" id="1605990"/>
    <lineage>
        <taxon>Bacteria</taxon>
        <taxon>Bacillati</taxon>
        <taxon>Actinomycetota</taxon>
        <taxon>Actinomycetes</taxon>
        <taxon>Streptosporangiales</taxon>
        <taxon>Nocardiopsidaceae</taxon>
        <taxon>Actinorugispora</taxon>
    </lineage>
</organism>
<name>A0A4R6UGA6_9ACTN</name>
<dbReference type="InterPro" id="IPR009057">
    <property type="entry name" value="Homeodomain-like_sf"/>
</dbReference>
<dbReference type="PANTHER" id="PTHR30055:SF234">
    <property type="entry name" value="HTH-TYPE TRANSCRIPTIONAL REGULATOR BETI"/>
    <property type="match status" value="1"/>
</dbReference>
<dbReference type="InterPro" id="IPR050109">
    <property type="entry name" value="HTH-type_TetR-like_transc_reg"/>
</dbReference>
<evidence type="ECO:0000313" key="6">
    <source>
        <dbReference type="EMBL" id="TDQ45026.1"/>
    </source>
</evidence>
<dbReference type="Pfam" id="PF00440">
    <property type="entry name" value="TetR_N"/>
    <property type="match status" value="1"/>
</dbReference>
<keyword evidence="1" id="KW-0805">Transcription regulation</keyword>
<dbReference type="RefSeq" id="WP_133743576.1">
    <property type="nucleotide sequence ID" value="NZ_SNYN01000033.1"/>
</dbReference>
<dbReference type="EMBL" id="SNYN01000033">
    <property type="protein sequence ID" value="TDQ45026.1"/>
    <property type="molecule type" value="Genomic_DNA"/>
</dbReference>
<evidence type="ECO:0000256" key="4">
    <source>
        <dbReference type="PROSITE-ProRule" id="PRU00335"/>
    </source>
</evidence>
<dbReference type="GO" id="GO:0000976">
    <property type="term" value="F:transcription cis-regulatory region binding"/>
    <property type="evidence" value="ECO:0007669"/>
    <property type="project" value="TreeGrafter"/>
</dbReference>
<accession>A0A4R6UGA6</accession>